<keyword evidence="1" id="KW-0472">Membrane</keyword>
<comment type="caution">
    <text evidence="2">The sequence shown here is derived from an EMBL/GenBank/DDBJ whole genome shotgun (WGS) entry which is preliminary data.</text>
</comment>
<feature type="transmembrane region" description="Helical" evidence="1">
    <location>
        <begin position="148"/>
        <end position="168"/>
    </location>
</feature>
<feature type="transmembrane region" description="Helical" evidence="1">
    <location>
        <begin position="180"/>
        <end position="200"/>
    </location>
</feature>
<organism evidence="2 3">
    <name type="scientific">Rudaeicoccus suwonensis</name>
    <dbReference type="NCBI Taxonomy" id="657409"/>
    <lineage>
        <taxon>Bacteria</taxon>
        <taxon>Bacillati</taxon>
        <taxon>Actinomycetota</taxon>
        <taxon>Actinomycetes</taxon>
        <taxon>Micrococcales</taxon>
        <taxon>Dermacoccaceae</taxon>
        <taxon>Rudaeicoccus</taxon>
    </lineage>
</organism>
<reference evidence="2 3" key="1">
    <citation type="submission" date="2019-06" db="EMBL/GenBank/DDBJ databases">
        <title>Sequencing the genomes of 1000 actinobacteria strains.</title>
        <authorList>
            <person name="Klenk H.-P."/>
        </authorList>
    </citation>
    <scope>NUCLEOTIDE SEQUENCE [LARGE SCALE GENOMIC DNA]</scope>
    <source>
        <strain evidence="2 3">DSM 19560</strain>
    </source>
</reference>
<protein>
    <submittedName>
        <fullName evidence="2">Uncharacterized protein</fullName>
    </submittedName>
</protein>
<keyword evidence="1" id="KW-1133">Transmembrane helix</keyword>
<name>A0A561ECT7_9MICO</name>
<dbReference type="AlphaFoldDB" id="A0A561ECT7"/>
<evidence type="ECO:0000256" key="1">
    <source>
        <dbReference type="SAM" id="Phobius"/>
    </source>
</evidence>
<gene>
    <name evidence="2" type="ORF">BKA23_2254</name>
</gene>
<feature type="transmembrane region" description="Helical" evidence="1">
    <location>
        <begin position="45"/>
        <end position="64"/>
    </location>
</feature>
<evidence type="ECO:0000313" key="3">
    <source>
        <dbReference type="Proteomes" id="UP000318297"/>
    </source>
</evidence>
<dbReference type="RefSeq" id="WP_145227990.1">
    <property type="nucleotide sequence ID" value="NZ_VIVQ01000001.1"/>
</dbReference>
<dbReference type="EMBL" id="VIVQ01000001">
    <property type="protein sequence ID" value="TWE13424.1"/>
    <property type="molecule type" value="Genomic_DNA"/>
</dbReference>
<keyword evidence="3" id="KW-1185">Reference proteome</keyword>
<keyword evidence="1" id="KW-0812">Transmembrane</keyword>
<sequence>MTGPELTTVQREGPAMNFVRTIPTWFAAALSRRHRPYRVHRDRRYCYLVAAAMVLAVCACAVVAGHAGGFAVFFTVLAVACVGVQQWGPGMAGALTLSAAAWFSAAPPSQTPWCVPAAVAMLVMFSAMTLAGYGPEAAPVPRDLLLRWVRRVAVVAAITVVAGLLAGAMGSAGMRGSVDLSAVGLLLVAGLVVVIVRIITAAHGSD</sequence>
<feature type="transmembrane region" description="Helical" evidence="1">
    <location>
        <begin position="115"/>
        <end position="133"/>
    </location>
</feature>
<evidence type="ECO:0000313" key="2">
    <source>
        <dbReference type="EMBL" id="TWE13424.1"/>
    </source>
</evidence>
<accession>A0A561ECT7</accession>
<feature type="transmembrane region" description="Helical" evidence="1">
    <location>
        <begin position="70"/>
        <end position="103"/>
    </location>
</feature>
<proteinExistence type="predicted"/>
<dbReference type="Proteomes" id="UP000318297">
    <property type="component" value="Unassembled WGS sequence"/>
</dbReference>